<dbReference type="EMBL" id="BLXT01002816">
    <property type="protein sequence ID" value="GFN97857.1"/>
    <property type="molecule type" value="Genomic_DNA"/>
</dbReference>
<keyword evidence="1" id="KW-0732">Signal</keyword>
<accession>A0AAV3ZTR0</accession>
<proteinExistence type="predicted"/>
<protein>
    <submittedName>
        <fullName evidence="2">Uncharacterized protein</fullName>
    </submittedName>
</protein>
<sequence>MVLVITIIIDIGNVAPTVAVASSVVVAAATAYADNGNGGNDDDDTDIDIDTVAYDYSFGNDDNTAQRSCVRQNLLGMLAKCTFRLLATFWNNSVASEKWKRKKEQVY</sequence>
<evidence type="ECO:0000313" key="3">
    <source>
        <dbReference type="Proteomes" id="UP000735302"/>
    </source>
</evidence>
<evidence type="ECO:0000313" key="2">
    <source>
        <dbReference type="EMBL" id="GFN97857.1"/>
    </source>
</evidence>
<dbReference type="Proteomes" id="UP000735302">
    <property type="component" value="Unassembled WGS sequence"/>
</dbReference>
<evidence type="ECO:0000256" key="1">
    <source>
        <dbReference type="SAM" id="SignalP"/>
    </source>
</evidence>
<feature type="chain" id="PRO_5043394107" evidence="1">
    <location>
        <begin position="20"/>
        <end position="107"/>
    </location>
</feature>
<comment type="caution">
    <text evidence="2">The sequence shown here is derived from an EMBL/GenBank/DDBJ whole genome shotgun (WGS) entry which is preliminary data.</text>
</comment>
<reference evidence="2 3" key="1">
    <citation type="journal article" date="2021" name="Elife">
        <title>Chloroplast acquisition without the gene transfer in kleptoplastic sea slugs, Plakobranchus ocellatus.</title>
        <authorList>
            <person name="Maeda T."/>
            <person name="Takahashi S."/>
            <person name="Yoshida T."/>
            <person name="Shimamura S."/>
            <person name="Takaki Y."/>
            <person name="Nagai Y."/>
            <person name="Toyoda A."/>
            <person name="Suzuki Y."/>
            <person name="Arimoto A."/>
            <person name="Ishii H."/>
            <person name="Satoh N."/>
            <person name="Nishiyama T."/>
            <person name="Hasebe M."/>
            <person name="Maruyama T."/>
            <person name="Minagawa J."/>
            <person name="Obokata J."/>
            <person name="Shigenobu S."/>
        </authorList>
    </citation>
    <scope>NUCLEOTIDE SEQUENCE [LARGE SCALE GENOMIC DNA]</scope>
</reference>
<keyword evidence="3" id="KW-1185">Reference proteome</keyword>
<feature type="signal peptide" evidence="1">
    <location>
        <begin position="1"/>
        <end position="19"/>
    </location>
</feature>
<name>A0AAV3ZTR0_9GAST</name>
<gene>
    <name evidence="2" type="ORF">PoB_002436300</name>
</gene>
<dbReference type="AlphaFoldDB" id="A0AAV3ZTR0"/>
<organism evidence="2 3">
    <name type="scientific">Plakobranchus ocellatus</name>
    <dbReference type="NCBI Taxonomy" id="259542"/>
    <lineage>
        <taxon>Eukaryota</taxon>
        <taxon>Metazoa</taxon>
        <taxon>Spiralia</taxon>
        <taxon>Lophotrochozoa</taxon>
        <taxon>Mollusca</taxon>
        <taxon>Gastropoda</taxon>
        <taxon>Heterobranchia</taxon>
        <taxon>Euthyneura</taxon>
        <taxon>Panpulmonata</taxon>
        <taxon>Sacoglossa</taxon>
        <taxon>Placobranchoidea</taxon>
        <taxon>Plakobranchidae</taxon>
        <taxon>Plakobranchus</taxon>
    </lineage>
</organism>